<dbReference type="Proteomes" id="UP000499080">
    <property type="component" value="Unassembled WGS sequence"/>
</dbReference>
<keyword evidence="4" id="KW-1185">Reference proteome</keyword>
<dbReference type="FunFam" id="1.10.340.70:FF:000004">
    <property type="entry name" value="Retrovirus-related Pol polyprotein from transposon 297-like Protein"/>
    <property type="match status" value="1"/>
</dbReference>
<proteinExistence type="predicted"/>
<evidence type="ECO:0000313" key="3">
    <source>
        <dbReference type="EMBL" id="GBN48942.1"/>
    </source>
</evidence>
<protein>
    <recommendedName>
        <fullName evidence="1">RNA-directed DNA polymerase</fullName>
        <ecNumber evidence="1">2.7.7.49</ecNumber>
    </recommendedName>
</protein>
<accession>A0A4Y2PCW8</accession>
<comment type="caution">
    <text evidence="3">The sequence shown here is derived from an EMBL/GenBank/DDBJ whole genome shotgun (WGS) entry which is preliminary data.</text>
</comment>
<sequence length="124" mass="14589">MLECGWDNSKGVSLSAKMYLQYKDELHFVYDLLLKLDLIVVPESMRREILNRLHEGYFGIVKTISMARTRVFWPGISKDILEMIEKCPVSAKFQIDDALEPEMPHEFPTSPWFKVAIYFFYFKG</sequence>
<dbReference type="EC" id="2.7.7.49" evidence="1"/>
<dbReference type="PANTHER" id="PTHR37984:SF5">
    <property type="entry name" value="PROTEIN NYNRIN-LIKE"/>
    <property type="match status" value="1"/>
</dbReference>
<feature type="domain" description="Integrase zinc-binding" evidence="2">
    <location>
        <begin position="41"/>
        <end position="89"/>
    </location>
</feature>
<gene>
    <name evidence="3" type="ORF">AVEN_71431_1</name>
</gene>
<reference evidence="3 4" key="1">
    <citation type="journal article" date="2019" name="Sci. Rep.">
        <title>Orb-weaving spider Araneus ventricosus genome elucidates the spidroin gene catalogue.</title>
        <authorList>
            <person name="Kono N."/>
            <person name="Nakamura H."/>
            <person name="Ohtoshi R."/>
            <person name="Moran D.A.P."/>
            <person name="Shinohara A."/>
            <person name="Yoshida Y."/>
            <person name="Fujiwara M."/>
            <person name="Mori M."/>
            <person name="Tomita M."/>
            <person name="Arakawa K."/>
        </authorList>
    </citation>
    <scope>NUCLEOTIDE SEQUENCE [LARGE SCALE GENOMIC DNA]</scope>
</reference>
<dbReference type="InterPro" id="IPR041588">
    <property type="entry name" value="Integrase_H2C2"/>
</dbReference>
<dbReference type="Pfam" id="PF17921">
    <property type="entry name" value="Integrase_H2C2"/>
    <property type="match status" value="1"/>
</dbReference>
<dbReference type="GO" id="GO:0003964">
    <property type="term" value="F:RNA-directed DNA polymerase activity"/>
    <property type="evidence" value="ECO:0007669"/>
    <property type="project" value="UniProtKB-EC"/>
</dbReference>
<dbReference type="EMBL" id="BGPR01010971">
    <property type="protein sequence ID" value="GBN48942.1"/>
    <property type="molecule type" value="Genomic_DNA"/>
</dbReference>
<evidence type="ECO:0000256" key="1">
    <source>
        <dbReference type="ARBA" id="ARBA00012493"/>
    </source>
</evidence>
<dbReference type="Gene3D" id="1.10.340.70">
    <property type="match status" value="1"/>
</dbReference>
<name>A0A4Y2PCW8_ARAVE</name>
<evidence type="ECO:0000313" key="4">
    <source>
        <dbReference type="Proteomes" id="UP000499080"/>
    </source>
</evidence>
<dbReference type="PANTHER" id="PTHR37984">
    <property type="entry name" value="PROTEIN CBG26694"/>
    <property type="match status" value="1"/>
</dbReference>
<dbReference type="AlphaFoldDB" id="A0A4Y2PCW8"/>
<dbReference type="InterPro" id="IPR050951">
    <property type="entry name" value="Retrovirus_Pol_polyprotein"/>
</dbReference>
<evidence type="ECO:0000259" key="2">
    <source>
        <dbReference type="Pfam" id="PF17921"/>
    </source>
</evidence>
<dbReference type="OrthoDB" id="10068564at2759"/>
<organism evidence="3 4">
    <name type="scientific">Araneus ventricosus</name>
    <name type="common">Orbweaver spider</name>
    <name type="synonym">Epeira ventricosa</name>
    <dbReference type="NCBI Taxonomy" id="182803"/>
    <lineage>
        <taxon>Eukaryota</taxon>
        <taxon>Metazoa</taxon>
        <taxon>Ecdysozoa</taxon>
        <taxon>Arthropoda</taxon>
        <taxon>Chelicerata</taxon>
        <taxon>Arachnida</taxon>
        <taxon>Araneae</taxon>
        <taxon>Araneomorphae</taxon>
        <taxon>Entelegynae</taxon>
        <taxon>Araneoidea</taxon>
        <taxon>Araneidae</taxon>
        <taxon>Araneus</taxon>
    </lineage>
</organism>